<feature type="domain" description="Inosine/uridine-preferring nucleoside hydrolase" evidence="3">
    <location>
        <begin position="7"/>
        <end position="305"/>
    </location>
</feature>
<dbReference type="GO" id="GO:0006152">
    <property type="term" value="P:purine nucleoside catabolic process"/>
    <property type="evidence" value="ECO:0007669"/>
    <property type="project" value="TreeGrafter"/>
</dbReference>
<evidence type="ECO:0000313" key="4">
    <source>
        <dbReference type="EMBL" id="MCR2805137.1"/>
    </source>
</evidence>
<organism evidence="4 5">
    <name type="scientific">Paenibacillus soyae</name>
    <dbReference type="NCBI Taxonomy" id="2969249"/>
    <lineage>
        <taxon>Bacteria</taxon>
        <taxon>Bacillati</taxon>
        <taxon>Bacillota</taxon>
        <taxon>Bacilli</taxon>
        <taxon>Bacillales</taxon>
        <taxon>Paenibacillaceae</taxon>
        <taxon>Paenibacillus</taxon>
    </lineage>
</organism>
<dbReference type="EMBL" id="JANIPJ010000010">
    <property type="protein sequence ID" value="MCR2805137.1"/>
    <property type="molecule type" value="Genomic_DNA"/>
</dbReference>
<dbReference type="GO" id="GO:0005829">
    <property type="term" value="C:cytosol"/>
    <property type="evidence" value="ECO:0007669"/>
    <property type="project" value="TreeGrafter"/>
</dbReference>
<keyword evidence="5" id="KW-1185">Reference proteome</keyword>
<evidence type="ECO:0000259" key="3">
    <source>
        <dbReference type="Pfam" id="PF01156"/>
    </source>
</evidence>
<reference evidence="4" key="1">
    <citation type="submission" date="2022-08" db="EMBL/GenBank/DDBJ databases">
        <title>The genomic sequence of strain Paenibacillus sp. SCIV0701.</title>
        <authorList>
            <person name="Zhao H."/>
        </authorList>
    </citation>
    <scope>NUCLEOTIDE SEQUENCE</scope>
    <source>
        <strain evidence="4">SCIV0701</strain>
    </source>
</reference>
<sequence>MKQVRNMIIDADTGIDDALAILYALKSPGIRVEGVTTVFGNIGVEQATDNTLRIIKLAGAPYEVPVAIGAEKPLKRGMPEFATHVHGRNGIGDADIPASDQRPLEERADDFILRKSKELAGELIIVTLGRLTNVAQAVLKDPGLCERIKQVYVMGGAVGVPGNVTPVSEANIWGDPEAADVVFSSGLPVTMVGLDVTMKTLLTGSHLDRLDRLRHDGNGAIVDFIRESHRYYFEFYRSSNAFIDSAPIHDPLTVLVAEDPSLVTTRLMKVSVVCDSELCAGMTAADLRRHPLAGSNIRVCTDVDEGLAVDRLLSPFVS</sequence>
<dbReference type="Gene3D" id="3.90.245.10">
    <property type="entry name" value="Ribonucleoside hydrolase-like"/>
    <property type="match status" value="1"/>
</dbReference>
<dbReference type="AlphaFoldDB" id="A0A9X2MWZ2"/>
<dbReference type="InterPro" id="IPR036452">
    <property type="entry name" value="Ribo_hydro-like"/>
</dbReference>
<proteinExistence type="predicted"/>
<name>A0A9X2MWZ2_9BACL</name>
<dbReference type="InterPro" id="IPR001910">
    <property type="entry name" value="Inosine/uridine_hydrolase_dom"/>
</dbReference>
<dbReference type="RefSeq" id="WP_257447085.1">
    <property type="nucleotide sequence ID" value="NZ_JANIPJ010000010.1"/>
</dbReference>
<keyword evidence="2" id="KW-0326">Glycosidase</keyword>
<dbReference type="PANTHER" id="PTHR12304:SF4">
    <property type="entry name" value="URIDINE NUCLEOSIDASE"/>
    <property type="match status" value="1"/>
</dbReference>
<gene>
    <name evidence="4" type="ORF">NQZ67_14720</name>
</gene>
<evidence type="ECO:0000256" key="2">
    <source>
        <dbReference type="ARBA" id="ARBA00023295"/>
    </source>
</evidence>
<dbReference type="Proteomes" id="UP001141950">
    <property type="component" value="Unassembled WGS sequence"/>
</dbReference>
<dbReference type="Pfam" id="PF01156">
    <property type="entry name" value="IU_nuc_hydro"/>
    <property type="match status" value="1"/>
</dbReference>
<dbReference type="PANTHER" id="PTHR12304">
    <property type="entry name" value="INOSINE-URIDINE PREFERRING NUCLEOSIDE HYDROLASE"/>
    <property type="match status" value="1"/>
</dbReference>
<accession>A0A9X2MWZ2</accession>
<protein>
    <submittedName>
        <fullName evidence="4">Nucleoside hydrolase</fullName>
    </submittedName>
</protein>
<dbReference type="CDD" id="cd02650">
    <property type="entry name" value="nuc_hydro_CaPnhB"/>
    <property type="match status" value="1"/>
</dbReference>
<dbReference type="GO" id="GO:0008477">
    <property type="term" value="F:purine nucleosidase activity"/>
    <property type="evidence" value="ECO:0007669"/>
    <property type="project" value="TreeGrafter"/>
</dbReference>
<comment type="caution">
    <text evidence="4">The sequence shown here is derived from an EMBL/GenBank/DDBJ whole genome shotgun (WGS) entry which is preliminary data.</text>
</comment>
<evidence type="ECO:0000256" key="1">
    <source>
        <dbReference type="ARBA" id="ARBA00022801"/>
    </source>
</evidence>
<dbReference type="InterPro" id="IPR023186">
    <property type="entry name" value="IUNH"/>
</dbReference>
<evidence type="ECO:0000313" key="5">
    <source>
        <dbReference type="Proteomes" id="UP001141950"/>
    </source>
</evidence>
<dbReference type="SUPFAM" id="SSF53590">
    <property type="entry name" value="Nucleoside hydrolase"/>
    <property type="match status" value="1"/>
</dbReference>
<keyword evidence="1 4" id="KW-0378">Hydrolase</keyword>